<keyword evidence="1" id="KW-0472">Membrane</keyword>
<reference evidence="2 3" key="1">
    <citation type="journal article" date="2019" name="Int. J. Syst. Evol. Microbiol.">
        <title>The Global Catalogue of Microorganisms (GCM) 10K type strain sequencing project: providing services to taxonomists for standard genome sequencing and annotation.</title>
        <authorList>
            <consortium name="The Broad Institute Genomics Platform"/>
            <consortium name="The Broad Institute Genome Sequencing Center for Infectious Disease"/>
            <person name="Wu L."/>
            <person name="Ma J."/>
        </authorList>
    </citation>
    <scope>NUCLEOTIDE SEQUENCE [LARGE SCALE GENOMIC DNA]</scope>
    <source>
        <strain evidence="2 3">JCM 14969</strain>
    </source>
</reference>
<protein>
    <submittedName>
        <fullName evidence="2">Uncharacterized protein</fullName>
    </submittedName>
</protein>
<keyword evidence="1" id="KW-1133">Transmembrane helix</keyword>
<keyword evidence="3" id="KW-1185">Reference proteome</keyword>
<gene>
    <name evidence="2" type="ORF">GCM10009789_62670</name>
</gene>
<name>A0ABN2E9Y0_9ACTN</name>
<feature type="transmembrane region" description="Helical" evidence="1">
    <location>
        <begin position="83"/>
        <end position="105"/>
    </location>
</feature>
<dbReference type="Proteomes" id="UP001500393">
    <property type="component" value="Unassembled WGS sequence"/>
</dbReference>
<evidence type="ECO:0000313" key="2">
    <source>
        <dbReference type="EMBL" id="GAA1599973.1"/>
    </source>
</evidence>
<dbReference type="Pfam" id="PF19650">
    <property type="entry name" value="DUF6153"/>
    <property type="match status" value="1"/>
</dbReference>
<organism evidence="2 3">
    <name type="scientific">Kribbella sancticallisti</name>
    <dbReference type="NCBI Taxonomy" id="460087"/>
    <lineage>
        <taxon>Bacteria</taxon>
        <taxon>Bacillati</taxon>
        <taxon>Actinomycetota</taxon>
        <taxon>Actinomycetes</taxon>
        <taxon>Propionibacteriales</taxon>
        <taxon>Kribbellaceae</taxon>
        <taxon>Kribbella</taxon>
    </lineage>
</organism>
<sequence>MRWGPARLLTVVGLLAGVFAMHGLTGNHDATIALPHGMASLANVATADHVHTTAATRPSAVHPPLAAQIGVTVGAVDESGHHAMDVCLAVLTALALAAWVVLAAVRRKAALSVGRGAPVHRLRLPSRSPPWLQPSLSKLCVLRT</sequence>
<evidence type="ECO:0000313" key="3">
    <source>
        <dbReference type="Proteomes" id="UP001500393"/>
    </source>
</evidence>
<proteinExistence type="predicted"/>
<dbReference type="EMBL" id="BAAAOS010000048">
    <property type="protein sequence ID" value="GAA1599973.1"/>
    <property type="molecule type" value="Genomic_DNA"/>
</dbReference>
<keyword evidence="1" id="KW-0812">Transmembrane</keyword>
<comment type="caution">
    <text evidence="2">The sequence shown here is derived from an EMBL/GenBank/DDBJ whole genome shotgun (WGS) entry which is preliminary data.</text>
</comment>
<evidence type="ECO:0000256" key="1">
    <source>
        <dbReference type="SAM" id="Phobius"/>
    </source>
</evidence>
<dbReference type="InterPro" id="IPR046151">
    <property type="entry name" value="DUF6153"/>
</dbReference>
<accession>A0ABN2E9Y0</accession>